<sequence length="442" mass="48659">MKLLASSSSSSSSTMMPVTQLHVALLLSGLSSVSAELRRNGEICVSPTNTYTAKVDIHASERGYYVFEECGEDWVNPTIGLEFGQVYTFIQKHKSNYWHPIDFSYFPDAHHVGAELLDPRTKGNDGGDSIISNLPNQQTTTTSAASANGPADTCATNMTCPAPMYFLNDGYLGTYSNIKEVAPITSNEHDIGLELYEDFFFKSMATWTGFGTFSIQLKFDDESYTGKDIFYYCRIHQFMAGRMKLLKNGVPVNEQDDPPMYFEMETPGQFDAMCGTYGLDAFQLPHPQCPDRFVCDVDERMRDFASCIDAMMLPGCHMILGMTTKVSSKTELALFVHQMIPHHQNAVNMAKALLKAGFLPCDDLTNEEDPYCIMQSLLYGIVNRQNHEIGVMSKILAGLNLPPTDDCEVLVGDEGLHGSSRGLKGMAVTAAGAMFGAAAHAF</sequence>
<protein>
    <recommendedName>
        <fullName evidence="4">DUF305 domain-containing protein</fullName>
    </recommendedName>
</protein>
<comment type="caution">
    <text evidence="2">The sequence shown here is derived from an EMBL/GenBank/DDBJ whole genome shotgun (WGS) entry which is preliminary data.</text>
</comment>
<dbReference type="AlphaFoldDB" id="A0A9N8HBE5"/>
<dbReference type="PANTHER" id="PTHR36933">
    <property type="entry name" value="SLL0788 PROTEIN"/>
    <property type="match status" value="1"/>
</dbReference>
<reference evidence="2" key="1">
    <citation type="submission" date="2020-06" db="EMBL/GenBank/DDBJ databases">
        <authorList>
            <consortium name="Plant Systems Biology data submission"/>
        </authorList>
    </citation>
    <scope>NUCLEOTIDE SEQUENCE</scope>
    <source>
        <strain evidence="2">D6</strain>
    </source>
</reference>
<dbReference type="Proteomes" id="UP001153069">
    <property type="component" value="Unassembled WGS sequence"/>
</dbReference>
<name>A0A9N8HBE5_9STRA</name>
<dbReference type="InterPro" id="IPR012347">
    <property type="entry name" value="Ferritin-like"/>
</dbReference>
<evidence type="ECO:0000313" key="3">
    <source>
        <dbReference type="Proteomes" id="UP001153069"/>
    </source>
</evidence>
<dbReference type="OrthoDB" id="734129at2759"/>
<keyword evidence="1" id="KW-0732">Signal</keyword>
<proteinExistence type="predicted"/>
<organism evidence="2 3">
    <name type="scientific">Seminavis robusta</name>
    <dbReference type="NCBI Taxonomy" id="568900"/>
    <lineage>
        <taxon>Eukaryota</taxon>
        <taxon>Sar</taxon>
        <taxon>Stramenopiles</taxon>
        <taxon>Ochrophyta</taxon>
        <taxon>Bacillariophyta</taxon>
        <taxon>Bacillariophyceae</taxon>
        <taxon>Bacillariophycidae</taxon>
        <taxon>Naviculales</taxon>
        <taxon>Naviculaceae</taxon>
        <taxon>Seminavis</taxon>
    </lineage>
</organism>
<dbReference type="EMBL" id="CAICTM010000257">
    <property type="protein sequence ID" value="CAB9506200.1"/>
    <property type="molecule type" value="Genomic_DNA"/>
</dbReference>
<dbReference type="Gene3D" id="1.20.1260.10">
    <property type="match status" value="1"/>
</dbReference>
<keyword evidence="3" id="KW-1185">Reference proteome</keyword>
<feature type="chain" id="PRO_5040199392" description="DUF305 domain-containing protein" evidence="1">
    <location>
        <begin position="36"/>
        <end position="442"/>
    </location>
</feature>
<evidence type="ECO:0000313" key="2">
    <source>
        <dbReference type="EMBL" id="CAB9506200.1"/>
    </source>
</evidence>
<evidence type="ECO:0000256" key="1">
    <source>
        <dbReference type="SAM" id="SignalP"/>
    </source>
</evidence>
<evidence type="ECO:0008006" key="4">
    <source>
        <dbReference type="Google" id="ProtNLM"/>
    </source>
</evidence>
<dbReference type="PANTHER" id="PTHR36933:SF1">
    <property type="entry name" value="SLL0788 PROTEIN"/>
    <property type="match status" value="1"/>
</dbReference>
<feature type="signal peptide" evidence="1">
    <location>
        <begin position="1"/>
        <end position="35"/>
    </location>
</feature>
<gene>
    <name evidence="2" type="ORF">SEMRO_258_G101030.1</name>
</gene>
<accession>A0A9N8HBE5</accession>